<protein>
    <submittedName>
        <fullName evidence="1">Uncharacterized protein</fullName>
    </submittedName>
</protein>
<dbReference type="EMBL" id="KI913126">
    <property type="protein sequence ID" value="ETV80450.1"/>
    <property type="molecule type" value="Genomic_DNA"/>
</dbReference>
<dbReference type="RefSeq" id="XP_009830374.1">
    <property type="nucleotide sequence ID" value="XM_009832072.1"/>
</dbReference>
<dbReference type="GeneID" id="20808722"/>
<sequence length="377" mass="41930">MPIADLERDSVSSEDLSPEDLRRLVFPKDWTLYDRFACAVSQQAFRGWVKQPSPSCAAAALAGALNTVYGYARTLPEAYTTMDILSVYRTQFEDILARHRSEISTALGEACLASLEVAMQSGLQAQGLQYGGVGDHKVTKAVLRRCLRDCLPLLTSSDEVELEANMQETNDESSITPLNVEVVVIDDYEVDDDDSAVSSMLPSTISSSLFASMLLYFHRKDGAAKLCRDDRPSTAVCGNVALLNAALYVHSTSVDTSGSRRIPRLGATCLMGKATTKCKLHIALSSTDSADKQTRDWKLLWSAFTDDHTALVVHLKNHYALLFALREWKDSSTQEWTRQLLTARRCQRPTAWIDWSELRQIFLAWVGYKVLSFVVTP</sequence>
<gene>
    <name evidence="1" type="ORF">H257_06726</name>
</gene>
<organism evidence="1">
    <name type="scientific">Aphanomyces astaci</name>
    <name type="common">Crayfish plague agent</name>
    <dbReference type="NCBI Taxonomy" id="112090"/>
    <lineage>
        <taxon>Eukaryota</taxon>
        <taxon>Sar</taxon>
        <taxon>Stramenopiles</taxon>
        <taxon>Oomycota</taxon>
        <taxon>Saprolegniomycetes</taxon>
        <taxon>Saprolegniales</taxon>
        <taxon>Verrucalvaceae</taxon>
        <taxon>Aphanomyces</taxon>
    </lineage>
</organism>
<dbReference type="OrthoDB" id="78449at2759"/>
<proteinExistence type="predicted"/>
<dbReference type="VEuPathDB" id="FungiDB:H257_06726"/>
<name>W4GL83_APHAT</name>
<evidence type="ECO:0000313" key="1">
    <source>
        <dbReference type="EMBL" id="ETV80450.1"/>
    </source>
</evidence>
<reference evidence="1" key="1">
    <citation type="submission" date="2013-12" db="EMBL/GenBank/DDBJ databases">
        <title>The Genome Sequence of Aphanomyces astaci APO3.</title>
        <authorList>
            <consortium name="The Broad Institute Genomics Platform"/>
            <person name="Russ C."/>
            <person name="Tyler B."/>
            <person name="van West P."/>
            <person name="Dieguez-Uribeondo J."/>
            <person name="Young S.K."/>
            <person name="Zeng Q."/>
            <person name="Gargeya S."/>
            <person name="Fitzgerald M."/>
            <person name="Abouelleil A."/>
            <person name="Alvarado L."/>
            <person name="Chapman S.B."/>
            <person name="Gainer-Dewar J."/>
            <person name="Goldberg J."/>
            <person name="Griggs A."/>
            <person name="Gujja S."/>
            <person name="Hansen M."/>
            <person name="Howarth C."/>
            <person name="Imamovic A."/>
            <person name="Ireland A."/>
            <person name="Larimer J."/>
            <person name="McCowan C."/>
            <person name="Murphy C."/>
            <person name="Pearson M."/>
            <person name="Poon T.W."/>
            <person name="Priest M."/>
            <person name="Roberts A."/>
            <person name="Saif S."/>
            <person name="Shea T."/>
            <person name="Sykes S."/>
            <person name="Wortman J."/>
            <person name="Nusbaum C."/>
            <person name="Birren B."/>
        </authorList>
    </citation>
    <scope>NUCLEOTIDE SEQUENCE [LARGE SCALE GENOMIC DNA]</scope>
    <source>
        <strain evidence="1">APO3</strain>
    </source>
</reference>
<accession>W4GL83</accession>
<dbReference type="AlphaFoldDB" id="W4GL83"/>